<organism evidence="13 14">
    <name type="scientific">Roseococcus suduntuyensis</name>
    <dbReference type="NCBI Taxonomy" id="455361"/>
    <lineage>
        <taxon>Bacteria</taxon>
        <taxon>Pseudomonadati</taxon>
        <taxon>Pseudomonadota</taxon>
        <taxon>Alphaproteobacteria</taxon>
        <taxon>Acetobacterales</taxon>
        <taxon>Roseomonadaceae</taxon>
        <taxon>Roseococcus</taxon>
    </lineage>
</organism>
<gene>
    <name evidence="13" type="ORF">GGQ83_003457</name>
</gene>
<name>A0A840AHM4_9PROT</name>
<keyword evidence="7 12" id="KW-0997">Cell inner membrane</keyword>
<dbReference type="Pfam" id="PF04995">
    <property type="entry name" value="CcmD"/>
    <property type="match status" value="1"/>
</dbReference>
<keyword evidence="5 12" id="KW-0813">Transport</keyword>
<evidence type="ECO:0000256" key="4">
    <source>
        <dbReference type="ARBA" id="ARBA00016461"/>
    </source>
</evidence>
<feature type="transmembrane region" description="Helical" evidence="12">
    <location>
        <begin position="6"/>
        <end position="29"/>
    </location>
</feature>
<dbReference type="GO" id="GO:0015886">
    <property type="term" value="P:heme transport"/>
    <property type="evidence" value="ECO:0007669"/>
    <property type="project" value="InterPro"/>
</dbReference>
<keyword evidence="10 12" id="KW-1133">Transmembrane helix</keyword>
<keyword evidence="14" id="KW-1185">Reference proteome</keyword>
<keyword evidence="9 12" id="KW-0201">Cytochrome c-type biogenesis</keyword>
<dbReference type="Proteomes" id="UP000553193">
    <property type="component" value="Unassembled WGS sequence"/>
</dbReference>
<dbReference type="NCBIfam" id="TIGR03141">
    <property type="entry name" value="cytochro_ccmD"/>
    <property type="match status" value="1"/>
</dbReference>
<comment type="caution">
    <text evidence="13">The sequence shown here is derived from an EMBL/GenBank/DDBJ whole genome shotgun (WGS) entry which is preliminary data.</text>
</comment>
<dbReference type="GO" id="GO:0017004">
    <property type="term" value="P:cytochrome complex assembly"/>
    <property type="evidence" value="ECO:0007669"/>
    <property type="project" value="UniProtKB-KW"/>
</dbReference>
<evidence type="ECO:0000256" key="5">
    <source>
        <dbReference type="ARBA" id="ARBA00022448"/>
    </source>
</evidence>
<evidence type="ECO:0000313" key="13">
    <source>
        <dbReference type="EMBL" id="MBB3899990.1"/>
    </source>
</evidence>
<keyword evidence="11 12" id="KW-0472">Membrane</keyword>
<keyword evidence="8 12" id="KW-0812">Transmembrane</keyword>
<evidence type="ECO:0000256" key="1">
    <source>
        <dbReference type="ARBA" id="ARBA00002442"/>
    </source>
</evidence>
<comment type="subcellular location">
    <subcellularLocation>
        <location evidence="2 12">Cell inner membrane</location>
        <topology evidence="2 12">Single-pass membrane protein</topology>
    </subcellularLocation>
</comment>
<reference evidence="13 14" key="1">
    <citation type="submission" date="2020-08" db="EMBL/GenBank/DDBJ databases">
        <title>Genomic Encyclopedia of Type Strains, Phase IV (KMG-IV): sequencing the most valuable type-strain genomes for metagenomic binning, comparative biology and taxonomic classification.</title>
        <authorList>
            <person name="Goeker M."/>
        </authorList>
    </citation>
    <scope>NUCLEOTIDE SEQUENCE [LARGE SCALE GENOMIC DNA]</scope>
    <source>
        <strain evidence="13 14">DSM 19979</strain>
    </source>
</reference>
<proteinExistence type="inferred from homology"/>
<comment type="similarity">
    <text evidence="3 12">Belongs to the CcmD/CycX/HelD family.</text>
</comment>
<protein>
    <recommendedName>
        <fullName evidence="4 12">Heme exporter protein D</fullName>
    </recommendedName>
</protein>
<evidence type="ECO:0000256" key="3">
    <source>
        <dbReference type="ARBA" id="ARBA00008741"/>
    </source>
</evidence>
<sequence>MNTAHWWFIGLSWALTLIVFGALSVAALLRHRNAKRQLARLETRARGKS</sequence>
<evidence type="ECO:0000256" key="12">
    <source>
        <dbReference type="RuleBase" id="RU363101"/>
    </source>
</evidence>
<evidence type="ECO:0000256" key="2">
    <source>
        <dbReference type="ARBA" id="ARBA00004377"/>
    </source>
</evidence>
<dbReference type="RefSeq" id="WP_184386215.1">
    <property type="nucleotide sequence ID" value="NZ_JACIDJ010000007.1"/>
</dbReference>
<evidence type="ECO:0000256" key="6">
    <source>
        <dbReference type="ARBA" id="ARBA00022475"/>
    </source>
</evidence>
<evidence type="ECO:0000256" key="11">
    <source>
        <dbReference type="ARBA" id="ARBA00023136"/>
    </source>
</evidence>
<dbReference type="AlphaFoldDB" id="A0A840AHM4"/>
<evidence type="ECO:0000256" key="7">
    <source>
        <dbReference type="ARBA" id="ARBA00022519"/>
    </source>
</evidence>
<evidence type="ECO:0000256" key="8">
    <source>
        <dbReference type="ARBA" id="ARBA00022692"/>
    </source>
</evidence>
<evidence type="ECO:0000313" key="14">
    <source>
        <dbReference type="Proteomes" id="UP000553193"/>
    </source>
</evidence>
<dbReference type="GO" id="GO:0005886">
    <property type="term" value="C:plasma membrane"/>
    <property type="evidence" value="ECO:0007669"/>
    <property type="project" value="UniProtKB-SubCell"/>
</dbReference>
<comment type="function">
    <text evidence="1 12">Required for the export of heme to the periplasm for the biogenesis of c-type cytochromes.</text>
</comment>
<evidence type="ECO:0000256" key="10">
    <source>
        <dbReference type="ARBA" id="ARBA00022989"/>
    </source>
</evidence>
<evidence type="ECO:0000256" key="9">
    <source>
        <dbReference type="ARBA" id="ARBA00022748"/>
    </source>
</evidence>
<dbReference type="EMBL" id="JACIDJ010000007">
    <property type="protein sequence ID" value="MBB3899990.1"/>
    <property type="molecule type" value="Genomic_DNA"/>
</dbReference>
<dbReference type="InterPro" id="IPR007078">
    <property type="entry name" value="Haem_export_protD_CcmD"/>
</dbReference>
<keyword evidence="6 12" id="KW-1003">Cell membrane</keyword>
<accession>A0A840AHM4</accession>